<comment type="caution">
    <text evidence="1">The sequence shown here is derived from an EMBL/GenBank/DDBJ whole genome shotgun (WGS) entry which is preliminary data.</text>
</comment>
<gene>
    <name evidence="1" type="ORF">HNY73_020296</name>
</gene>
<reference evidence="1" key="1">
    <citation type="journal article" date="2020" name="bioRxiv">
        <title>Chromosome-level reference genome of the European wasp spider Argiope bruennichi: a resource for studies on range expansion and evolutionary adaptation.</title>
        <authorList>
            <person name="Sheffer M.M."/>
            <person name="Hoppe A."/>
            <person name="Krehenwinkel H."/>
            <person name="Uhl G."/>
            <person name="Kuss A.W."/>
            <person name="Jensen L."/>
            <person name="Jensen C."/>
            <person name="Gillespie R.G."/>
            <person name="Hoff K.J."/>
            <person name="Prost S."/>
        </authorList>
    </citation>
    <scope>NUCLEOTIDE SEQUENCE</scope>
</reference>
<dbReference type="Proteomes" id="UP000807504">
    <property type="component" value="Unassembled WGS sequence"/>
</dbReference>
<organism evidence="1 2">
    <name type="scientific">Argiope bruennichi</name>
    <name type="common">Wasp spider</name>
    <name type="synonym">Aranea bruennichi</name>
    <dbReference type="NCBI Taxonomy" id="94029"/>
    <lineage>
        <taxon>Eukaryota</taxon>
        <taxon>Metazoa</taxon>
        <taxon>Ecdysozoa</taxon>
        <taxon>Arthropoda</taxon>
        <taxon>Chelicerata</taxon>
        <taxon>Arachnida</taxon>
        <taxon>Araneae</taxon>
        <taxon>Araneomorphae</taxon>
        <taxon>Entelegynae</taxon>
        <taxon>Araneoidea</taxon>
        <taxon>Araneidae</taxon>
        <taxon>Argiope</taxon>
    </lineage>
</organism>
<keyword evidence="2" id="KW-1185">Reference proteome</keyword>
<dbReference type="EMBL" id="JABXBU010002230">
    <property type="protein sequence ID" value="KAF8767316.1"/>
    <property type="molecule type" value="Genomic_DNA"/>
</dbReference>
<name>A0A8T0E7P2_ARGBR</name>
<evidence type="ECO:0000313" key="2">
    <source>
        <dbReference type="Proteomes" id="UP000807504"/>
    </source>
</evidence>
<dbReference type="AlphaFoldDB" id="A0A8T0E7P2"/>
<proteinExistence type="predicted"/>
<sequence>MEHDTQFESFASLEANSRVPSNEARIFIQEVRHDIQFVLYLSFSKNEQRVSRRFYLSLFLSSHFASYHPPLAAIAPWRRALLFVNQRYAPETVVQSDRSWGDDTDESL</sequence>
<accession>A0A8T0E7P2</accession>
<protein>
    <submittedName>
        <fullName evidence="1">Uncharacterized protein</fullName>
    </submittedName>
</protein>
<evidence type="ECO:0000313" key="1">
    <source>
        <dbReference type="EMBL" id="KAF8767316.1"/>
    </source>
</evidence>
<reference evidence="1" key="2">
    <citation type="submission" date="2020-06" db="EMBL/GenBank/DDBJ databases">
        <authorList>
            <person name="Sheffer M."/>
        </authorList>
    </citation>
    <scope>NUCLEOTIDE SEQUENCE</scope>
</reference>